<dbReference type="Gene3D" id="3.90.550.10">
    <property type="entry name" value="Spore Coat Polysaccharide Biosynthesis Protein SpsA, Chain A"/>
    <property type="match status" value="1"/>
</dbReference>
<name>A0A7X2TG44_9FIRM</name>
<dbReference type="EMBL" id="VUMN01000007">
    <property type="protein sequence ID" value="MSS58131.1"/>
    <property type="molecule type" value="Genomic_DNA"/>
</dbReference>
<dbReference type="AlphaFoldDB" id="A0A7X2TG44"/>
<dbReference type="InterPro" id="IPR029044">
    <property type="entry name" value="Nucleotide-diphossugar_trans"/>
</dbReference>
<dbReference type="InterPro" id="IPR050256">
    <property type="entry name" value="Glycosyltransferase_2"/>
</dbReference>
<evidence type="ECO:0000259" key="2">
    <source>
        <dbReference type="Pfam" id="PF00535"/>
    </source>
</evidence>
<comment type="caution">
    <text evidence="3">The sequence shown here is derived from an EMBL/GenBank/DDBJ whole genome shotgun (WGS) entry which is preliminary data.</text>
</comment>
<keyword evidence="1" id="KW-0472">Membrane</keyword>
<dbReference type="GO" id="GO:0016740">
    <property type="term" value="F:transferase activity"/>
    <property type="evidence" value="ECO:0007669"/>
    <property type="project" value="UniProtKB-KW"/>
</dbReference>
<reference evidence="3 4" key="1">
    <citation type="submission" date="2019-08" db="EMBL/GenBank/DDBJ databases">
        <title>In-depth cultivation of the pig gut microbiome towards novel bacterial diversity and tailored functional studies.</title>
        <authorList>
            <person name="Wylensek D."/>
            <person name="Hitch T.C.A."/>
            <person name="Clavel T."/>
        </authorList>
    </citation>
    <scope>NUCLEOTIDE SEQUENCE [LARGE SCALE GENOMIC DNA]</scope>
    <source>
        <strain evidence="3 4">Oil+RF-744-GAM-WT-6</strain>
    </source>
</reference>
<feature type="transmembrane region" description="Helical" evidence="1">
    <location>
        <begin position="257"/>
        <end position="277"/>
    </location>
</feature>
<evidence type="ECO:0000313" key="3">
    <source>
        <dbReference type="EMBL" id="MSS58131.1"/>
    </source>
</evidence>
<feature type="domain" description="Glycosyltransferase 2-like" evidence="2">
    <location>
        <begin position="8"/>
        <end position="164"/>
    </location>
</feature>
<keyword evidence="4" id="KW-1185">Reference proteome</keyword>
<dbReference type="SUPFAM" id="SSF53448">
    <property type="entry name" value="Nucleotide-diphospho-sugar transferases"/>
    <property type="match status" value="1"/>
</dbReference>
<protein>
    <submittedName>
        <fullName evidence="3">Glycosyltransferase</fullName>
    </submittedName>
</protein>
<evidence type="ECO:0000256" key="1">
    <source>
        <dbReference type="SAM" id="Phobius"/>
    </source>
</evidence>
<dbReference type="Proteomes" id="UP000461880">
    <property type="component" value="Unassembled WGS sequence"/>
</dbReference>
<proteinExistence type="predicted"/>
<gene>
    <name evidence="3" type="ORF">FYJ51_04345</name>
</gene>
<feature type="transmembrane region" description="Helical" evidence="1">
    <location>
        <begin position="231"/>
        <end position="251"/>
    </location>
</feature>
<dbReference type="InterPro" id="IPR001173">
    <property type="entry name" value="Glyco_trans_2-like"/>
</dbReference>
<sequence>MSNKKVAVLIPCFNEELTVAKVVSDFRSVLPEAEIYVYDNNSTDRTYELAEKAGAIVRKEEHQGKGNVVRTMFREIDADAYILVDGDDTYPAEEVHVLLDPVLNEGADMVIGDRLSNGTYYSENKRAFHEFGNNMVRDLINHLFHGNIHDIMTGYRVFSRRFVKCMPIQSDGFQIETEMSVFALISKMKIREVPITYRDRPEGSFSKLNTYKDGMRVLLTLFDLYKNYRPMYFFFWFFLFFLVLGIILSTIGSQLAGSTLIVIAAVILMSGIILDAIKNQALQNLNEVILAYGERKEHRS</sequence>
<dbReference type="Pfam" id="PF00535">
    <property type="entry name" value="Glycos_transf_2"/>
    <property type="match status" value="1"/>
</dbReference>
<keyword evidence="1" id="KW-1133">Transmembrane helix</keyword>
<dbReference type="PANTHER" id="PTHR48090:SF7">
    <property type="entry name" value="RFBJ PROTEIN"/>
    <property type="match status" value="1"/>
</dbReference>
<keyword evidence="3" id="KW-0808">Transferase</keyword>
<dbReference type="RefSeq" id="WP_154503683.1">
    <property type="nucleotide sequence ID" value="NZ_VUMN01000007.1"/>
</dbReference>
<evidence type="ECO:0000313" key="4">
    <source>
        <dbReference type="Proteomes" id="UP000461880"/>
    </source>
</evidence>
<dbReference type="PANTHER" id="PTHR48090">
    <property type="entry name" value="UNDECAPRENYL-PHOSPHATE 4-DEOXY-4-FORMAMIDO-L-ARABINOSE TRANSFERASE-RELATED"/>
    <property type="match status" value="1"/>
</dbReference>
<accession>A0A7X2TG44</accession>
<dbReference type="CDD" id="cd04179">
    <property type="entry name" value="DPM_DPG-synthase_like"/>
    <property type="match status" value="1"/>
</dbReference>
<organism evidence="3 4">
    <name type="scientific">Stecheria intestinalis</name>
    <dbReference type="NCBI Taxonomy" id="2606630"/>
    <lineage>
        <taxon>Bacteria</taxon>
        <taxon>Bacillati</taxon>
        <taxon>Bacillota</taxon>
        <taxon>Erysipelotrichia</taxon>
        <taxon>Erysipelotrichales</taxon>
        <taxon>Erysipelotrichaceae</taxon>
        <taxon>Stecheria</taxon>
    </lineage>
</organism>
<keyword evidence="1" id="KW-0812">Transmembrane</keyword>